<dbReference type="InterPro" id="IPR042070">
    <property type="entry name" value="PucR_C-HTH_sf"/>
</dbReference>
<proteinExistence type="inferred from homology"/>
<sequence>MDWFRELKEVLGNRIRLESEMEGMTSNVASSTEGEVRLPAGYGRSVVLDIEGLSPELVQLVRLLVEKNTESCKGQTGQWFQQLIDNRLQAEQLERESRRQQWNIRLPAVAACMELQGNESEDPLILLEEILSDRDGVVFAKSAVNRIWFYLPLLEGETTNELKALCEKVTDTLMAELYLTGRLGVSTPISNFQELSAAVKQAEVALKAGKAFRAGQSLHFYGNLGVAHLLYGVAPDAKAAYLGEVLPECERNSLSQDLRETIHTFAQRGQNMAETARALFIHRNTLLYRIDKIYEITGKDIRRFEDLAVLWLALALLNEQNAQ</sequence>
<dbReference type="PANTHER" id="PTHR33744">
    <property type="entry name" value="CARBOHYDRATE DIACID REGULATOR"/>
    <property type="match status" value="1"/>
</dbReference>
<protein>
    <recommendedName>
        <fullName evidence="6">PucR C-terminal helix-turn-helix domain-containing protein</fullName>
    </recommendedName>
</protein>
<dbReference type="AlphaFoldDB" id="A0A292YQN6"/>
<feature type="domain" description="PucR C-terminal helix-turn-helix" evidence="2">
    <location>
        <begin position="258"/>
        <end position="315"/>
    </location>
</feature>
<evidence type="ECO:0008006" key="6">
    <source>
        <dbReference type="Google" id="ProtNLM"/>
    </source>
</evidence>
<reference evidence="5" key="1">
    <citation type="submission" date="2017-07" db="EMBL/GenBank/DDBJ databases">
        <title>Draft genome sequence of Effusibacillus lacus strain skLN1.</title>
        <authorList>
            <person name="Watanabe M."/>
            <person name="Kojima H."/>
            <person name="Fukui M."/>
        </authorList>
    </citation>
    <scope>NUCLEOTIDE SEQUENCE [LARGE SCALE GENOMIC DNA]</scope>
    <source>
        <strain evidence="5">skLN1</strain>
    </source>
</reference>
<feature type="domain" description="CdaR GGDEF-like" evidence="3">
    <location>
        <begin position="90"/>
        <end position="207"/>
    </location>
</feature>
<name>A0A292YQN6_9BACL</name>
<dbReference type="PANTHER" id="PTHR33744:SF15">
    <property type="entry name" value="CARBOHYDRATE DIACID REGULATOR"/>
    <property type="match status" value="1"/>
</dbReference>
<accession>A0A292YQN6</accession>
<evidence type="ECO:0000259" key="2">
    <source>
        <dbReference type="Pfam" id="PF13556"/>
    </source>
</evidence>
<dbReference type="Pfam" id="PF13556">
    <property type="entry name" value="HTH_30"/>
    <property type="match status" value="1"/>
</dbReference>
<comment type="caution">
    <text evidence="4">The sequence shown here is derived from an EMBL/GenBank/DDBJ whole genome shotgun (WGS) entry which is preliminary data.</text>
</comment>
<dbReference type="InterPro" id="IPR041522">
    <property type="entry name" value="CdaR_GGDEF"/>
</dbReference>
<gene>
    <name evidence="4" type="ORF">EFBL_2457</name>
</gene>
<evidence type="ECO:0000313" key="5">
    <source>
        <dbReference type="Proteomes" id="UP000217785"/>
    </source>
</evidence>
<evidence type="ECO:0000256" key="1">
    <source>
        <dbReference type="ARBA" id="ARBA00006754"/>
    </source>
</evidence>
<dbReference type="RefSeq" id="WP_165912591.1">
    <property type="nucleotide sequence ID" value="NZ_BDUF01000064.1"/>
</dbReference>
<dbReference type="Proteomes" id="UP000217785">
    <property type="component" value="Unassembled WGS sequence"/>
</dbReference>
<keyword evidence="5" id="KW-1185">Reference proteome</keyword>
<organism evidence="4 5">
    <name type="scientific">Effusibacillus lacus</name>
    <dbReference type="NCBI Taxonomy" id="1348429"/>
    <lineage>
        <taxon>Bacteria</taxon>
        <taxon>Bacillati</taxon>
        <taxon>Bacillota</taxon>
        <taxon>Bacilli</taxon>
        <taxon>Bacillales</taxon>
        <taxon>Alicyclobacillaceae</taxon>
        <taxon>Effusibacillus</taxon>
    </lineage>
</organism>
<dbReference type="InterPro" id="IPR051448">
    <property type="entry name" value="CdaR-like_regulators"/>
</dbReference>
<evidence type="ECO:0000259" key="3">
    <source>
        <dbReference type="Pfam" id="PF17853"/>
    </source>
</evidence>
<dbReference type="InterPro" id="IPR025736">
    <property type="entry name" value="PucR_C-HTH_dom"/>
</dbReference>
<dbReference type="SUPFAM" id="SSF46689">
    <property type="entry name" value="Homeodomain-like"/>
    <property type="match status" value="1"/>
</dbReference>
<dbReference type="InterPro" id="IPR009057">
    <property type="entry name" value="Homeodomain-like_sf"/>
</dbReference>
<comment type="similarity">
    <text evidence="1">Belongs to the CdaR family.</text>
</comment>
<dbReference type="Pfam" id="PF17853">
    <property type="entry name" value="GGDEF_2"/>
    <property type="match status" value="1"/>
</dbReference>
<dbReference type="Gene3D" id="1.10.10.2840">
    <property type="entry name" value="PucR C-terminal helix-turn-helix domain"/>
    <property type="match status" value="1"/>
</dbReference>
<dbReference type="EMBL" id="BDUF01000064">
    <property type="protein sequence ID" value="GAX90815.1"/>
    <property type="molecule type" value="Genomic_DNA"/>
</dbReference>
<evidence type="ECO:0000313" key="4">
    <source>
        <dbReference type="EMBL" id="GAX90815.1"/>
    </source>
</evidence>